<dbReference type="CDD" id="cd06662">
    <property type="entry name" value="SURF1"/>
    <property type="match status" value="1"/>
</dbReference>
<dbReference type="EMBL" id="WNLA01000022">
    <property type="protein sequence ID" value="MTW05232.1"/>
    <property type="molecule type" value="Genomic_DNA"/>
</dbReference>
<dbReference type="InterPro" id="IPR045214">
    <property type="entry name" value="Surf1/Surf4"/>
</dbReference>
<comment type="caution">
    <text evidence="7">The sequence shown here is derived from an EMBL/GenBank/DDBJ whole genome shotgun (WGS) entry which is preliminary data.</text>
</comment>
<keyword evidence="3 6" id="KW-0812">Transmembrane</keyword>
<dbReference type="GO" id="GO:0005886">
    <property type="term" value="C:plasma membrane"/>
    <property type="evidence" value="ECO:0007669"/>
    <property type="project" value="UniProtKB-SubCell"/>
</dbReference>
<reference evidence="7 8" key="1">
    <citation type="submission" date="2019-11" db="EMBL/GenBank/DDBJ databases">
        <title>Type strains purchased from KCTC, JCM and DSMZ.</title>
        <authorList>
            <person name="Lu H."/>
        </authorList>
    </citation>
    <scope>NUCLEOTIDE SEQUENCE [LARGE SCALE GENOMIC DNA]</scope>
    <source>
        <strain evidence="7 8">KCTC 42409</strain>
    </source>
</reference>
<comment type="similarity">
    <text evidence="2 6">Belongs to the SURF1 family.</text>
</comment>
<dbReference type="Pfam" id="PF02104">
    <property type="entry name" value="SURF1"/>
    <property type="match status" value="1"/>
</dbReference>
<evidence type="ECO:0000256" key="6">
    <source>
        <dbReference type="RuleBase" id="RU363076"/>
    </source>
</evidence>
<evidence type="ECO:0000256" key="5">
    <source>
        <dbReference type="ARBA" id="ARBA00023136"/>
    </source>
</evidence>
<evidence type="ECO:0000256" key="2">
    <source>
        <dbReference type="ARBA" id="ARBA00007165"/>
    </source>
</evidence>
<keyword evidence="4 6" id="KW-1133">Transmembrane helix</keyword>
<evidence type="ECO:0000256" key="1">
    <source>
        <dbReference type="ARBA" id="ARBA00004370"/>
    </source>
</evidence>
<accession>A0A6L6Q7T2</accession>
<dbReference type="PANTHER" id="PTHR23427">
    <property type="entry name" value="SURFEIT LOCUS PROTEIN"/>
    <property type="match status" value="1"/>
</dbReference>
<keyword evidence="8" id="KW-1185">Reference proteome</keyword>
<evidence type="ECO:0000313" key="7">
    <source>
        <dbReference type="EMBL" id="MTW05232.1"/>
    </source>
</evidence>
<dbReference type="RefSeq" id="WP_155441588.1">
    <property type="nucleotide sequence ID" value="NZ_WNLA01000022.1"/>
</dbReference>
<proteinExistence type="inferred from homology"/>
<keyword evidence="5 6" id="KW-0472">Membrane</keyword>
<dbReference type="PROSITE" id="PS50895">
    <property type="entry name" value="SURF1"/>
    <property type="match status" value="1"/>
</dbReference>
<dbReference type="Proteomes" id="UP000484015">
    <property type="component" value="Unassembled WGS sequence"/>
</dbReference>
<dbReference type="InterPro" id="IPR002994">
    <property type="entry name" value="Surf1/Shy1"/>
</dbReference>
<gene>
    <name evidence="7" type="ORF">GM668_24445</name>
</gene>
<feature type="transmembrane region" description="Helical" evidence="6">
    <location>
        <begin position="235"/>
        <end position="256"/>
    </location>
</feature>
<evidence type="ECO:0000256" key="4">
    <source>
        <dbReference type="ARBA" id="ARBA00022989"/>
    </source>
</evidence>
<comment type="caution">
    <text evidence="6">Lacks conserved residue(s) required for the propagation of feature annotation.</text>
</comment>
<sequence>MQRPHDSLRSSALRKMLAVCAAVAVCLLLALGTWQVVRLQWKLDLIAKVDTRVHATPVAVPEPAQWAQVNAANDEYRHVTLTGVYLPEYTTRVQATTDLGSGYWLLTPLCLQSGHIVIVNRGYIGQDAAKRLPAPAATSAGKAVCATVADHAPVTINGLLRLPETGRAFLRHNDPANNRWYARDVAAIGKARGFDASMVAPFFVDAGKDQEPPLADEALRPVGGLTVISFTNNHLVYALTWYALAAMAAGAFIWVARDDKRRKRQHD</sequence>
<evidence type="ECO:0000256" key="3">
    <source>
        <dbReference type="ARBA" id="ARBA00022692"/>
    </source>
</evidence>
<keyword evidence="6" id="KW-1003">Cell membrane</keyword>
<name>A0A6L6Q7T2_9BURK</name>
<evidence type="ECO:0000313" key="8">
    <source>
        <dbReference type="Proteomes" id="UP000484015"/>
    </source>
</evidence>
<dbReference type="AlphaFoldDB" id="A0A6L6Q7T2"/>
<dbReference type="OrthoDB" id="9807214at2"/>
<comment type="subcellular location">
    <subcellularLocation>
        <location evidence="6">Cell membrane</location>
        <topology evidence="6">Multi-pass membrane protein</topology>
    </subcellularLocation>
    <subcellularLocation>
        <location evidence="1">Membrane</location>
    </subcellularLocation>
</comment>
<dbReference type="PANTHER" id="PTHR23427:SF2">
    <property type="entry name" value="SURFEIT LOCUS PROTEIN 1"/>
    <property type="match status" value="1"/>
</dbReference>
<organism evidence="7 8">
    <name type="scientific">Pseudoduganella ginsengisoli</name>
    <dbReference type="NCBI Taxonomy" id="1462440"/>
    <lineage>
        <taxon>Bacteria</taxon>
        <taxon>Pseudomonadati</taxon>
        <taxon>Pseudomonadota</taxon>
        <taxon>Betaproteobacteria</taxon>
        <taxon>Burkholderiales</taxon>
        <taxon>Oxalobacteraceae</taxon>
        <taxon>Telluria group</taxon>
        <taxon>Pseudoduganella</taxon>
    </lineage>
</organism>
<protein>
    <recommendedName>
        <fullName evidence="6">SURF1-like protein</fullName>
    </recommendedName>
</protein>